<dbReference type="OrthoDB" id="4558596at2"/>
<organism evidence="1 2">
    <name type="scientific">Arthrobacter oryzae</name>
    <dbReference type="NCBI Taxonomy" id="409290"/>
    <lineage>
        <taxon>Bacteria</taxon>
        <taxon>Bacillati</taxon>
        <taxon>Actinomycetota</taxon>
        <taxon>Actinomycetes</taxon>
        <taxon>Micrococcales</taxon>
        <taxon>Micrococcaceae</taxon>
        <taxon>Arthrobacter</taxon>
    </lineage>
</organism>
<evidence type="ECO:0000313" key="1">
    <source>
        <dbReference type="EMBL" id="RNL49933.1"/>
    </source>
</evidence>
<gene>
    <name evidence="1" type="ORF">D7003_17550</name>
</gene>
<dbReference type="Proteomes" id="UP000273807">
    <property type="component" value="Unassembled WGS sequence"/>
</dbReference>
<dbReference type="EMBL" id="RBED01000137">
    <property type="protein sequence ID" value="RNL49933.1"/>
    <property type="molecule type" value="Genomic_DNA"/>
</dbReference>
<evidence type="ECO:0008006" key="3">
    <source>
        <dbReference type="Google" id="ProtNLM"/>
    </source>
</evidence>
<dbReference type="AlphaFoldDB" id="A0A3N0BMD8"/>
<reference evidence="1 2" key="1">
    <citation type="submission" date="2018-10" db="EMBL/GenBank/DDBJ databases">
        <title>Genome sequencing of Arthrobacter oryzae TNB02.</title>
        <authorList>
            <person name="Cho Y.-J."/>
            <person name="Cho A."/>
            <person name="Kim O.-S."/>
        </authorList>
    </citation>
    <scope>NUCLEOTIDE SEQUENCE [LARGE SCALE GENOMIC DNA]</scope>
    <source>
        <strain evidence="1 2">TNB02</strain>
    </source>
</reference>
<accession>A0A3N0BMD8</accession>
<name>A0A3N0BMD8_9MICC</name>
<dbReference type="RefSeq" id="WP_123256704.1">
    <property type="nucleotide sequence ID" value="NZ_RBED01000137.1"/>
</dbReference>
<protein>
    <recommendedName>
        <fullName evidence="3">TfoX N-terminal domain-containing protein</fullName>
    </recommendedName>
</protein>
<evidence type="ECO:0000313" key="2">
    <source>
        <dbReference type="Proteomes" id="UP000273807"/>
    </source>
</evidence>
<sequence length="113" mass="11481">MNNTGPSAAAVEAFEGVVADLAGAGVSPGMMFGARSLKLNRKAIACLTGDAMVFRLGRDSAVHARALGYPGAELFDPSGMGRPFKDWVRVPAGSAAEWPALADAALAFTGGEA</sequence>
<keyword evidence="2" id="KW-1185">Reference proteome</keyword>
<comment type="caution">
    <text evidence="1">The sequence shown here is derived from an EMBL/GenBank/DDBJ whole genome shotgun (WGS) entry which is preliminary data.</text>
</comment>
<proteinExistence type="predicted"/>